<comment type="caution">
    <text evidence="2">The sequence shown here is derived from an EMBL/GenBank/DDBJ whole genome shotgun (WGS) entry which is preliminary data.</text>
</comment>
<feature type="compositionally biased region" description="Polar residues" evidence="1">
    <location>
        <begin position="182"/>
        <end position="204"/>
    </location>
</feature>
<feature type="region of interest" description="Disordered" evidence="1">
    <location>
        <begin position="318"/>
        <end position="340"/>
    </location>
</feature>
<reference evidence="2 3" key="1">
    <citation type="journal article" date="2020" name="ISME J.">
        <title>Uncovering the hidden diversity of litter-decomposition mechanisms in mushroom-forming fungi.</title>
        <authorList>
            <person name="Floudas D."/>
            <person name="Bentzer J."/>
            <person name="Ahren D."/>
            <person name="Johansson T."/>
            <person name="Persson P."/>
            <person name="Tunlid A."/>
        </authorList>
    </citation>
    <scope>NUCLEOTIDE SEQUENCE [LARGE SCALE GENOMIC DNA]</scope>
    <source>
        <strain evidence="2 3">CBS 101986</strain>
    </source>
</reference>
<accession>A0A8H5BSK8</accession>
<protein>
    <submittedName>
        <fullName evidence="2">Uncharacterized protein</fullName>
    </submittedName>
</protein>
<proteinExistence type="predicted"/>
<evidence type="ECO:0000313" key="3">
    <source>
        <dbReference type="Proteomes" id="UP000567179"/>
    </source>
</evidence>
<dbReference type="AlphaFoldDB" id="A0A8H5BSK8"/>
<organism evidence="2 3">
    <name type="scientific">Psilocybe cf. subviscida</name>
    <dbReference type="NCBI Taxonomy" id="2480587"/>
    <lineage>
        <taxon>Eukaryota</taxon>
        <taxon>Fungi</taxon>
        <taxon>Dikarya</taxon>
        <taxon>Basidiomycota</taxon>
        <taxon>Agaricomycotina</taxon>
        <taxon>Agaricomycetes</taxon>
        <taxon>Agaricomycetidae</taxon>
        <taxon>Agaricales</taxon>
        <taxon>Agaricineae</taxon>
        <taxon>Strophariaceae</taxon>
        <taxon>Psilocybe</taxon>
    </lineage>
</organism>
<feature type="region of interest" description="Disordered" evidence="1">
    <location>
        <begin position="165"/>
        <end position="204"/>
    </location>
</feature>
<dbReference type="Proteomes" id="UP000567179">
    <property type="component" value="Unassembled WGS sequence"/>
</dbReference>
<evidence type="ECO:0000313" key="2">
    <source>
        <dbReference type="EMBL" id="KAF5327803.1"/>
    </source>
</evidence>
<keyword evidence="3" id="KW-1185">Reference proteome</keyword>
<name>A0A8H5BSK8_9AGAR</name>
<gene>
    <name evidence="2" type="ORF">D9619_004711</name>
</gene>
<dbReference type="EMBL" id="JAACJJ010000014">
    <property type="protein sequence ID" value="KAF5327803.1"/>
    <property type="molecule type" value="Genomic_DNA"/>
</dbReference>
<sequence>MATEAMSMLNCSSKYQHGNPFGVPGRSLSRNFSIIANGLGMKMCTDEFDGIEDIFRDVTRKHLSARQICSKQQDAIHRIEEELRNRISGIFSTPPPKLEKMLLAAYRIITQLHRISRQHLTQREKKGTSFLSDHSNVLDLTLGSDSDETYIDTGIQDTESELDVESGSIERRESLRPHRNHSTAQTVLQTVETPQLSSQGNNNSELQVSKYNSQQNNSLTATPFAMSRSVLNRARAQRPLKYPYILEAKTMEQHSNGRDKENISVISGLSSSSNAANRDVHRHRGPLTDIGASNSPEISAEGKQLPIIKQEGDPIIILSSPPRSRFKNTASKIGARKPRQVPEVVISTKPPTKTPQSISSQAPILTTTVIERFLHTCQPPMVHLLPLFRISGCVTAPYLRSIAKRRPEERETLLRKILVQPGHEEDTVVVSDIDIWMLDLHLAGYEFGHEA</sequence>
<evidence type="ECO:0000256" key="1">
    <source>
        <dbReference type="SAM" id="MobiDB-lite"/>
    </source>
</evidence>